<proteinExistence type="predicted"/>
<dbReference type="Proteomes" id="UP000276215">
    <property type="component" value="Unassembled WGS sequence"/>
</dbReference>
<sequence>MDSGMGGLGIMPLPQTTEFDVTDIFNYITRVLQQFDIQDVYSIFAGICQSEGLIVPTFIFRLRQSNIKEILLHETPNNWPIWVQEDCILSVNELETAWALGPVSGVQELTL</sequence>
<accession>A0A3N4IZ81</accession>
<dbReference type="EMBL" id="ML120496">
    <property type="protein sequence ID" value="RPA91472.1"/>
    <property type="molecule type" value="Genomic_DNA"/>
</dbReference>
<keyword evidence="2" id="KW-1185">Reference proteome</keyword>
<protein>
    <submittedName>
        <fullName evidence="1">Uncharacterized protein</fullName>
    </submittedName>
</protein>
<organism evidence="1 2">
    <name type="scientific">Choiromyces venosus 120613-1</name>
    <dbReference type="NCBI Taxonomy" id="1336337"/>
    <lineage>
        <taxon>Eukaryota</taxon>
        <taxon>Fungi</taxon>
        <taxon>Dikarya</taxon>
        <taxon>Ascomycota</taxon>
        <taxon>Pezizomycotina</taxon>
        <taxon>Pezizomycetes</taxon>
        <taxon>Pezizales</taxon>
        <taxon>Tuberaceae</taxon>
        <taxon>Choiromyces</taxon>
    </lineage>
</organism>
<dbReference type="AlphaFoldDB" id="A0A3N4IZ81"/>
<evidence type="ECO:0000313" key="1">
    <source>
        <dbReference type="EMBL" id="RPA91472.1"/>
    </source>
</evidence>
<reference evidence="1 2" key="1">
    <citation type="journal article" date="2018" name="Nat. Ecol. Evol.">
        <title>Pezizomycetes genomes reveal the molecular basis of ectomycorrhizal truffle lifestyle.</title>
        <authorList>
            <person name="Murat C."/>
            <person name="Payen T."/>
            <person name="Noel B."/>
            <person name="Kuo A."/>
            <person name="Morin E."/>
            <person name="Chen J."/>
            <person name="Kohler A."/>
            <person name="Krizsan K."/>
            <person name="Balestrini R."/>
            <person name="Da Silva C."/>
            <person name="Montanini B."/>
            <person name="Hainaut M."/>
            <person name="Levati E."/>
            <person name="Barry K.W."/>
            <person name="Belfiori B."/>
            <person name="Cichocki N."/>
            <person name="Clum A."/>
            <person name="Dockter R.B."/>
            <person name="Fauchery L."/>
            <person name="Guy J."/>
            <person name="Iotti M."/>
            <person name="Le Tacon F."/>
            <person name="Lindquist E.A."/>
            <person name="Lipzen A."/>
            <person name="Malagnac F."/>
            <person name="Mello A."/>
            <person name="Molinier V."/>
            <person name="Miyauchi S."/>
            <person name="Poulain J."/>
            <person name="Riccioni C."/>
            <person name="Rubini A."/>
            <person name="Sitrit Y."/>
            <person name="Splivallo R."/>
            <person name="Traeger S."/>
            <person name="Wang M."/>
            <person name="Zifcakova L."/>
            <person name="Wipf D."/>
            <person name="Zambonelli A."/>
            <person name="Paolocci F."/>
            <person name="Nowrousian M."/>
            <person name="Ottonello S."/>
            <person name="Baldrian P."/>
            <person name="Spatafora J.W."/>
            <person name="Henrissat B."/>
            <person name="Nagy L.G."/>
            <person name="Aury J.M."/>
            <person name="Wincker P."/>
            <person name="Grigoriev I.V."/>
            <person name="Bonfante P."/>
            <person name="Martin F.M."/>
        </authorList>
    </citation>
    <scope>NUCLEOTIDE SEQUENCE [LARGE SCALE GENOMIC DNA]</scope>
    <source>
        <strain evidence="1 2">120613-1</strain>
    </source>
</reference>
<name>A0A3N4IZ81_9PEZI</name>
<dbReference type="STRING" id="1336337.A0A3N4IZ81"/>
<gene>
    <name evidence="1" type="ORF">L873DRAFT_1869406</name>
</gene>
<evidence type="ECO:0000313" key="2">
    <source>
        <dbReference type="Proteomes" id="UP000276215"/>
    </source>
</evidence>